<name>A0A084WQ02_ANOSI</name>
<gene>
    <name evidence="2" type="ORF">ZHAS_00020416</name>
</gene>
<evidence type="ECO:0000313" key="4">
    <source>
        <dbReference type="Proteomes" id="UP000030765"/>
    </source>
</evidence>
<dbReference type="EMBL" id="KE525369">
    <property type="protein sequence ID" value="KFB52296.1"/>
    <property type="molecule type" value="Genomic_DNA"/>
</dbReference>
<organism evidence="2">
    <name type="scientific">Anopheles sinensis</name>
    <name type="common">Mosquito</name>
    <dbReference type="NCBI Taxonomy" id="74873"/>
    <lineage>
        <taxon>Eukaryota</taxon>
        <taxon>Metazoa</taxon>
        <taxon>Ecdysozoa</taxon>
        <taxon>Arthropoda</taxon>
        <taxon>Hexapoda</taxon>
        <taxon>Insecta</taxon>
        <taxon>Pterygota</taxon>
        <taxon>Neoptera</taxon>
        <taxon>Endopterygota</taxon>
        <taxon>Diptera</taxon>
        <taxon>Nematocera</taxon>
        <taxon>Culicoidea</taxon>
        <taxon>Culicidae</taxon>
        <taxon>Anophelinae</taxon>
        <taxon>Anopheles</taxon>
    </lineage>
</organism>
<proteinExistence type="predicted"/>
<dbReference type="AlphaFoldDB" id="A0A084WQ02"/>
<reference evidence="3" key="2">
    <citation type="submission" date="2020-05" db="UniProtKB">
        <authorList>
            <consortium name="EnsemblMetazoa"/>
        </authorList>
    </citation>
    <scope>IDENTIFICATION</scope>
</reference>
<protein>
    <submittedName>
        <fullName evidence="2 3">Uncharacterized protein</fullName>
    </submittedName>
</protein>
<accession>A0A084WQ02</accession>
<dbReference type="Proteomes" id="UP000030765">
    <property type="component" value="Unassembled WGS sequence"/>
</dbReference>
<reference evidence="2 4" key="1">
    <citation type="journal article" date="2014" name="BMC Genomics">
        <title>Genome sequence of Anopheles sinensis provides insight into genetics basis of mosquito competence for malaria parasites.</title>
        <authorList>
            <person name="Zhou D."/>
            <person name="Zhang D."/>
            <person name="Ding G."/>
            <person name="Shi L."/>
            <person name="Hou Q."/>
            <person name="Ye Y."/>
            <person name="Xu Y."/>
            <person name="Zhou H."/>
            <person name="Xiong C."/>
            <person name="Li S."/>
            <person name="Yu J."/>
            <person name="Hong S."/>
            <person name="Yu X."/>
            <person name="Zou P."/>
            <person name="Chen C."/>
            <person name="Chang X."/>
            <person name="Wang W."/>
            <person name="Lv Y."/>
            <person name="Sun Y."/>
            <person name="Ma L."/>
            <person name="Shen B."/>
            <person name="Zhu C."/>
        </authorList>
    </citation>
    <scope>NUCLEOTIDE SEQUENCE [LARGE SCALE GENOMIC DNA]</scope>
</reference>
<sequence length="64" mass="7267">MAQQQRSTEQIGIFVQPEADGSPGDILLVISVFRLLTPFRRVAGHFQPQPEKPFGVFTRERERG</sequence>
<dbReference type="EMBL" id="ATLV01025146">
    <property type="status" value="NOT_ANNOTATED_CDS"/>
    <property type="molecule type" value="Genomic_DNA"/>
</dbReference>
<dbReference type="EnsemblMetazoa" id="ASIC020416-RA">
    <property type="protein sequence ID" value="ASIC020416-PA"/>
    <property type="gene ID" value="ASIC020416"/>
</dbReference>
<keyword evidence="4" id="KW-1185">Reference proteome</keyword>
<dbReference type="VEuPathDB" id="VectorBase:ASIC020416"/>
<evidence type="ECO:0000256" key="1">
    <source>
        <dbReference type="SAM" id="MobiDB-lite"/>
    </source>
</evidence>
<feature type="region of interest" description="Disordered" evidence="1">
    <location>
        <begin position="1"/>
        <end position="22"/>
    </location>
</feature>
<feature type="compositionally biased region" description="Polar residues" evidence="1">
    <location>
        <begin position="1"/>
        <end position="10"/>
    </location>
</feature>
<evidence type="ECO:0000313" key="2">
    <source>
        <dbReference type="EMBL" id="KFB52296.1"/>
    </source>
</evidence>
<evidence type="ECO:0000313" key="3">
    <source>
        <dbReference type="EnsemblMetazoa" id="ASIC020416-PA"/>
    </source>
</evidence>